<reference evidence="1 2" key="1">
    <citation type="submission" date="2019-01" db="EMBL/GenBank/DDBJ databases">
        <authorList>
            <consortium name="Pathogen Informatics"/>
        </authorList>
    </citation>
    <scope>NUCLEOTIDE SEQUENCE [LARGE SCALE GENOMIC DNA]</scope>
    <source>
        <strain evidence="1 2">NCTC10146</strain>
    </source>
</reference>
<dbReference type="Gene3D" id="3.40.50.300">
    <property type="entry name" value="P-loop containing nucleotide triphosphate hydrolases"/>
    <property type="match status" value="1"/>
</dbReference>
<dbReference type="RefSeq" id="WP_004794769.1">
    <property type="nucleotide sequence ID" value="NZ_LR215010.1"/>
</dbReference>
<gene>
    <name evidence="1" type="ORF">NCTC10146_00466</name>
</gene>
<sequence>MSSKNFLIISNIFEKFERKPIEFWKKDNNELEHYINIPELSINRKSTAFYISRENKNLNLKNIWKSITNTKSTNLFFKHLSNNKENYITNKNEILRNISFLNLREEKYDIDEKLPFNEIWEACLNDVIKSKKEDDLIIFQKDFELIMKNSLFSKISFHSKNLQTISDTYKKLFDSFKNDYEKKLLKTIDKASLIDEIAKLAHQLINNYKNEISTSLINFFKDIREGHSKLLLEYDKSDFNISKKIIEQNQIALKFIKQINNSSLQKVSYDIKRRDLISEINFFYSYKEKLINENESFISSIVKKIEGEKRILKLKLRNLDDEEKWLEVYKNYLIKNKILKFWKKEKNSILYLKNNKILDVELFVNQEAKIFSENRFYPILKIKKPLKYKIKRIKEVINFEFIITVDIFASESAKIKDQIDKEIKNLLNKKYNIEKLVFTKKDSINEKSNIFNFEQSIKLAEAEVKWSDESQAKLFNLFLNNKELKVSKLERQIKNHKKISENLFHFLDNISKNNVLSPESDNLFREINIFRNMFVFKEWAFNFFTSLAKFTSSKSKVSTKLENEYLAALKFMTIFEQLSINIEKFFIPYKYLETRNKFKLKLIKQFLSGIKVIFIQDDEEFIGHDGKKEIKRILKNVSHIFGSSFVFVSDDFEFLKESYDEIFIFDDFKLLEYGNTKEIMQNPIHPLVKKLVKNNLQIKTNKDLYKKNEYYINNGFIHVDNDDNHYILSSLEEYNRWKPSKDNDATNECDLSQKITPNLTKSRTKNIDLLDMSGYFEENEFFLEDFNKAFPSRNYIKDDLKIEYNEWVKADIPVSQDEESHENIY</sequence>
<accession>A0A449AR42</accession>
<proteinExistence type="predicted"/>
<dbReference type="InterPro" id="IPR027417">
    <property type="entry name" value="P-loop_NTPase"/>
</dbReference>
<name>A0A449AR42_9BACT</name>
<protein>
    <submittedName>
        <fullName evidence="1">ABC-type antimicrobial peptide transport system, ATPase component</fullName>
    </submittedName>
</protein>
<organism evidence="1 2">
    <name type="scientific">Mycoplasmopsis canis</name>
    <dbReference type="NCBI Taxonomy" id="29555"/>
    <lineage>
        <taxon>Bacteria</taxon>
        <taxon>Bacillati</taxon>
        <taxon>Mycoplasmatota</taxon>
        <taxon>Mycoplasmoidales</taxon>
        <taxon>Metamycoplasmataceae</taxon>
        <taxon>Mycoplasmopsis</taxon>
    </lineage>
</organism>
<dbReference type="SUPFAM" id="SSF52540">
    <property type="entry name" value="P-loop containing nucleoside triphosphate hydrolases"/>
    <property type="match status" value="1"/>
</dbReference>
<dbReference type="Proteomes" id="UP000290495">
    <property type="component" value="Chromosome"/>
</dbReference>
<evidence type="ECO:0000313" key="2">
    <source>
        <dbReference type="Proteomes" id="UP000290495"/>
    </source>
</evidence>
<dbReference type="NCBIfam" id="NF045976">
    <property type="entry name" value="MAG1360_fam"/>
    <property type="match status" value="1"/>
</dbReference>
<dbReference type="AlphaFoldDB" id="A0A449AR42"/>
<evidence type="ECO:0000313" key="1">
    <source>
        <dbReference type="EMBL" id="VEU69003.1"/>
    </source>
</evidence>
<dbReference type="EMBL" id="LR215010">
    <property type="protein sequence ID" value="VEU69003.1"/>
    <property type="molecule type" value="Genomic_DNA"/>
</dbReference>